<protein>
    <submittedName>
        <fullName evidence="2">HEPN domain-containing protein</fullName>
    </submittedName>
</protein>
<organism evidence="2 3">
    <name type="scientific">Selenihalanaerobacter shriftii</name>
    <dbReference type="NCBI Taxonomy" id="142842"/>
    <lineage>
        <taxon>Bacteria</taxon>
        <taxon>Bacillati</taxon>
        <taxon>Bacillota</taxon>
        <taxon>Clostridia</taxon>
        <taxon>Halanaerobiales</taxon>
        <taxon>Halobacteroidaceae</taxon>
        <taxon>Selenihalanaerobacter</taxon>
    </lineage>
</organism>
<dbReference type="STRING" id="142842.SAMN02745118_02862"/>
<dbReference type="Pfam" id="PF05168">
    <property type="entry name" value="HEPN"/>
    <property type="match status" value="1"/>
</dbReference>
<accession>A0A1T4R9I5</accession>
<evidence type="ECO:0000313" key="3">
    <source>
        <dbReference type="Proteomes" id="UP000190625"/>
    </source>
</evidence>
<dbReference type="InterPro" id="IPR007842">
    <property type="entry name" value="HEPN_dom"/>
</dbReference>
<dbReference type="Proteomes" id="UP000190625">
    <property type="component" value="Unassembled WGS sequence"/>
</dbReference>
<dbReference type="Gene3D" id="1.20.120.330">
    <property type="entry name" value="Nucleotidyltransferases domain 2"/>
    <property type="match status" value="1"/>
</dbReference>
<proteinExistence type="predicted"/>
<reference evidence="3" key="1">
    <citation type="submission" date="2017-02" db="EMBL/GenBank/DDBJ databases">
        <authorList>
            <person name="Varghese N."/>
            <person name="Submissions S."/>
        </authorList>
    </citation>
    <scope>NUCLEOTIDE SEQUENCE [LARGE SCALE GENOMIC DNA]</scope>
    <source>
        <strain evidence="3">ATCC BAA-73</strain>
    </source>
</reference>
<dbReference type="OrthoDB" id="9808176at2"/>
<gene>
    <name evidence="2" type="ORF">SAMN02745118_02862</name>
</gene>
<name>A0A1T4R9I5_9FIRM</name>
<feature type="domain" description="HEPN" evidence="1">
    <location>
        <begin position="11"/>
        <end position="62"/>
    </location>
</feature>
<keyword evidence="3" id="KW-1185">Reference proteome</keyword>
<sequence length="62" mass="7153">MTNKEKINTLVKEWLKKAKEDLITAETLLVAPEKKLSFLTSTIGFYSQQCVEKSLKAFLIYK</sequence>
<dbReference type="AlphaFoldDB" id="A0A1T4R9I5"/>
<dbReference type="SUPFAM" id="SSF81593">
    <property type="entry name" value="Nucleotidyltransferase substrate binding subunit/domain"/>
    <property type="match status" value="1"/>
</dbReference>
<evidence type="ECO:0000259" key="1">
    <source>
        <dbReference type="Pfam" id="PF05168"/>
    </source>
</evidence>
<evidence type="ECO:0000313" key="2">
    <source>
        <dbReference type="EMBL" id="SKA12682.1"/>
    </source>
</evidence>
<dbReference type="EMBL" id="FUWM01000048">
    <property type="protein sequence ID" value="SKA12682.1"/>
    <property type="molecule type" value="Genomic_DNA"/>
</dbReference>